<accession>A0AAV7Y4I4</accession>
<organism evidence="1 2">
    <name type="scientific">Anaeramoeba flamelloides</name>
    <dbReference type="NCBI Taxonomy" id="1746091"/>
    <lineage>
        <taxon>Eukaryota</taxon>
        <taxon>Metamonada</taxon>
        <taxon>Anaeramoebidae</taxon>
        <taxon>Anaeramoeba</taxon>
    </lineage>
</organism>
<proteinExistence type="predicted"/>
<dbReference type="Proteomes" id="UP001146793">
    <property type="component" value="Unassembled WGS sequence"/>
</dbReference>
<dbReference type="EMBL" id="JANTQA010000070">
    <property type="protein sequence ID" value="KAJ3424767.1"/>
    <property type="molecule type" value="Genomic_DNA"/>
</dbReference>
<gene>
    <name evidence="1" type="ORF">M0812_27193</name>
</gene>
<comment type="caution">
    <text evidence="1">The sequence shown here is derived from an EMBL/GenBank/DDBJ whole genome shotgun (WGS) entry which is preliminary data.</text>
</comment>
<name>A0AAV7Y4I4_9EUKA</name>
<sequence>MTTQINLNITVVLKLIEEIFNKIEKLGIETTAAYEDYYKLLNKTILPKLKSEQQSDLIYLLEEFESNYFKEENNSVFNPEPLKEYLKGDLLLVLKKYLEKKKDLSDLKKSRTILQNTLSNLNKQLFSYLEKTPKIDRGENKKQQELPKYKAKLVKKKDFTVRLIYMVPKDREFNLKYYQSLLSGILNVRKWLYYKTGGYTFQIDKPIVEVIKSRHPAKYYHNTKPRNGNNDQTFYTWYNATNEIQELIKESSNGINKDKHLWIIYIDAEGGTGAGCPNQCCLPEHDLLGISGNHKKEPNINRWIGGLCHEFLHTIDLPHSSKRYKDSVMLYGYSKYPNCILSPIEIYKIRNNKFFSRNFFTQIKKTTNDKITFFKERLVNNKQIFIRQVDLLWEEQDLNGKTLFTFKEVDRNDNYILIFDESRSIWLKFLLKSNTIQLSNNNQSYMYFDSFTFDPLETVESKEKFYLKDLSFFNAKKNNKKPSQEELMELQNNNFNFFDGYFIDIGNGKWEERQDSGNVISYEQVKNSDNDAITIKNNLTGWRIKIDKKNNKCMLQTGNDNNWDFLFDVIHPKTTNFKQQYVKLYLTGNGYFCKTQDDSWFEIQKGEFTFLFKEMYFSNSEIIIMDESRNFWIKLQVKFGKQMSYHSNNGKQWHELWEVKQLW</sequence>
<evidence type="ECO:0000313" key="2">
    <source>
        <dbReference type="Proteomes" id="UP001146793"/>
    </source>
</evidence>
<dbReference type="AlphaFoldDB" id="A0AAV7Y4I4"/>
<protein>
    <submittedName>
        <fullName evidence="1">Uncharacterized protein</fullName>
    </submittedName>
</protein>
<dbReference type="SUPFAM" id="SSF55486">
    <property type="entry name" value="Metalloproteases ('zincins'), catalytic domain"/>
    <property type="match status" value="1"/>
</dbReference>
<evidence type="ECO:0000313" key="1">
    <source>
        <dbReference type="EMBL" id="KAJ3424767.1"/>
    </source>
</evidence>
<reference evidence="1" key="1">
    <citation type="submission" date="2022-08" db="EMBL/GenBank/DDBJ databases">
        <title>Novel sulphate-reducing endosymbionts in the free-living metamonad Anaeramoeba.</title>
        <authorList>
            <person name="Jerlstrom-Hultqvist J."/>
            <person name="Cepicka I."/>
            <person name="Gallot-Lavallee L."/>
            <person name="Salas-Leiva D."/>
            <person name="Curtis B.A."/>
            <person name="Zahonova K."/>
            <person name="Pipaliya S."/>
            <person name="Dacks J."/>
            <person name="Roger A.J."/>
        </authorList>
    </citation>
    <scope>NUCLEOTIDE SEQUENCE</scope>
    <source>
        <strain evidence="1">Busselton2</strain>
    </source>
</reference>